<reference evidence="1 2" key="1">
    <citation type="submission" date="2018-06" db="EMBL/GenBank/DDBJ databases">
        <authorList>
            <consortium name="Pathogen Informatics"/>
            <person name="Doyle S."/>
        </authorList>
    </citation>
    <scope>NUCLEOTIDE SEQUENCE [LARGE SCALE GENOMIC DNA]</scope>
    <source>
        <strain evidence="1 2">NCTC10911</strain>
    </source>
</reference>
<evidence type="ECO:0000313" key="2">
    <source>
        <dbReference type="Proteomes" id="UP000255014"/>
    </source>
</evidence>
<dbReference type="EMBL" id="UFTT01000002">
    <property type="protein sequence ID" value="SUV64837.1"/>
    <property type="molecule type" value="Genomic_DNA"/>
</dbReference>
<gene>
    <name evidence="1" type="ORF">NCTC10911_01870</name>
</gene>
<sequence length="37" mass="4049">MLMNPSLSRLRCLRCSHAVPPGDYPEGCPRCLAAGYL</sequence>
<dbReference type="Proteomes" id="UP000255014">
    <property type="component" value="Unassembled WGS sequence"/>
</dbReference>
<dbReference type="SUPFAM" id="SSF57802">
    <property type="entry name" value="Rubredoxin-like"/>
    <property type="match status" value="1"/>
</dbReference>
<name>A0A0E8CGS2_BORPT</name>
<proteinExistence type="predicted"/>
<protein>
    <submittedName>
        <fullName evidence="1">Uncharacterized protein</fullName>
    </submittedName>
</protein>
<organism evidence="1 2">
    <name type="scientific">Bordetella pertussis</name>
    <dbReference type="NCBI Taxonomy" id="520"/>
    <lineage>
        <taxon>Bacteria</taxon>
        <taxon>Pseudomonadati</taxon>
        <taxon>Pseudomonadota</taxon>
        <taxon>Betaproteobacteria</taxon>
        <taxon>Burkholderiales</taxon>
        <taxon>Alcaligenaceae</taxon>
        <taxon>Bordetella</taxon>
    </lineage>
</organism>
<evidence type="ECO:0000313" key="1">
    <source>
        <dbReference type="EMBL" id="SUV64837.1"/>
    </source>
</evidence>
<accession>A0A0E8CGS2</accession>
<dbReference type="AlphaFoldDB" id="A0A0E8CGS2"/>